<name>A0A2U1UZ82_9PROT</name>
<dbReference type="RefSeq" id="WP_109518824.1">
    <property type="nucleotide sequence ID" value="NZ_PDOA01000021.1"/>
</dbReference>
<comment type="caution">
    <text evidence="1">The sequence shown here is derived from an EMBL/GenBank/DDBJ whole genome shotgun (WGS) entry which is preliminary data.</text>
</comment>
<dbReference type="EMBL" id="PDOA01000021">
    <property type="protein sequence ID" value="PWC26965.1"/>
    <property type="molecule type" value="Genomic_DNA"/>
</dbReference>
<dbReference type="OrthoDB" id="7364180at2"/>
<dbReference type="AlphaFoldDB" id="A0A2U1UZ82"/>
<proteinExistence type="predicted"/>
<reference evidence="2" key="1">
    <citation type="submission" date="2017-10" db="EMBL/GenBank/DDBJ databases">
        <authorList>
            <person name="Toshchakov S.V."/>
            <person name="Goeva M.A."/>
        </authorList>
    </citation>
    <scope>NUCLEOTIDE SEQUENCE [LARGE SCALE GENOMIC DNA]</scope>
    <source>
        <strain evidence="2">JR1/69-1-13</strain>
    </source>
</reference>
<gene>
    <name evidence="1" type="ORF">CR165_20570</name>
</gene>
<protein>
    <recommendedName>
        <fullName evidence="3">DNA-binding protein</fullName>
    </recommendedName>
</protein>
<sequence>MSEHVLADAIPLHLRKPRLRRREASEYLLHVHGLPIAVATLAKLASVGGGPAYNKCGITPLYPREELDTWALQRLGQVVRSTSEVTR</sequence>
<dbReference type="Proteomes" id="UP000245048">
    <property type="component" value="Unassembled WGS sequence"/>
</dbReference>
<evidence type="ECO:0000313" key="2">
    <source>
        <dbReference type="Proteomes" id="UP000245048"/>
    </source>
</evidence>
<evidence type="ECO:0000313" key="1">
    <source>
        <dbReference type="EMBL" id="PWC26965.1"/>
    </source>
</evidence>
<organism evidence="1 2">
    <name type="scientific">Teichococcus aestuarii</name>
    <dbReference type="NCBI Taxonomy" id="568898"/>
    <lineage>
        <taxon>Bacteria</taxon>
        <taxon>Pseudomonadati</taxon>
        <taxon>Pseudomonadota</taxon>
        <taxon>Alphaproteobacteria</taxon>
        <taxon>Acetobacterales</taxon>
        <taxon>Roseomonadaceae</taxon>
        <taxon>Roseomonas</taxon>
    </lineage>
</organism>
<accession>A0A2U1UZ82</accession>
<keyword evidence="2" id="KW-1185">Reference proteome</keyword>
<evidence type="ECO:0008006" key="3">
    <source>
        <dbReference type="Google" id="ProtNLM"/>
    </source>
</evidence>